<feature type="domain" description="Peptidase C14 caspase" evidence="1">
    <location>
        <begin position="27"/>
        <end position="246"/>
    </location>
</feature>
<dbReference type="AlphaFoldDB" id="A0AAU8FL87"/>
<reference evidence="2" key="1">
    <citation type="submission" date="2024-06" db="EMBL/GenBank/DDBJ databases">
        <title>Sequencing and assembly of the genome of Dyadobacter sp. strain 676, a symbiont of Cyamopsis tetragonoloba.</title>
        <authorList>
            <person name="Guro P."/>
            <person name="Sazanova A."/>
            <person name="Kuznetsova I."/>
            <person name="Belimov A."/>
            <person name="Safronova V."/>
        </authorList>
    </citation>
    <scope>NUCLEOTIDE SEQUENCE</scope>
    <source>
        <strain evidence="2">676</strain>
    </source>
</reference>
<dbReference type="GO" id="GO:0006508">
    <property type="term" value="P:proteolysis"/>
    <property type="evidence" value="ECO:0007669"/>
    <property type="project" value="InterPro"/>
</dbReference>
<name>A0AAU8FL87_9BACT</name>
<dbReference type="GO" id="GO:0004197">
    <property type="term" value="F:cysteine-type endopeptidase activity"/>
    <property type="evidence" value="ECO:0007669"/>
    <property type="project" value="InterPro"/>
</dbReference>
<proteinExistence type="predicted"/>
<evidence type="ECO:0000313" key="2">
    <source>
        <dbReference type="EMBL" id="XCH24724.1"/>
    </source>
</evidence>
<accession>A0AAU8FL87</accession>
<dbReference type="InterPro" id="IPR011600">
    <property type="entry name" value="Pept_C14_caspase"/>
</dbReference>
<dbReference type="RefSeq" id="WP_353720039.1">
    <property type="nucleotide sequence ID" value="NZ_CP159289.1"/>
</dbReference>
<dbReference type="Pfam" id="PF00656">
    <property type="entry name" value="Peptidase_C14"/>
    <property type="match status" value="1"/>
</dbReference>
<organism evidence="2">
    <name type="scientific">Dyadobacter sp. 676</name>
    <dbReference type="NCBI Taxonomy" id="3088362"/>
    <lineage>
        <taxon>Bacteria</taxon>
        <taxon>Pseudomonadati</taxon>
        <taxon>Bacteroidota</taxon>
        <taxon>Cytophagia</taxon>
        <taxon>Cytophagales</taxon>
        <taxon>Spirosomataceae</taxon>
        <taxon>Dyadobacter</taxon>
    </lineage>
</organism>
<sequence length="355" mass="40044">MTSSLGRAQTFYAVIVADVSDPLIGKSCEKDLQEMSGTLQSISRKIEYNYREIICPREKFGEAGIREAISQVECKPEDIVFFYYTGHGINTAAGNTRFPVLYLNNETLELETVHKLLKDKKPRFCLTFGDCCNHLSGDAHRVRPARPVTRGITVTNDTAILRRLFVQANGDLLLSSARKGEKATAHPDDGSFYSQTWMQALAYAGSHNTNISWQTFLTDTENRLQESLKGLPDSLKHHSQWIGNFSAETMPCPEADFAEINKFLNTLADEKRPFHDRNKLRLSRQKSLFGPAAQVSIYMNDPERPVETQPIDQFLKRVLNTAALIDEFNFVERLSTPGKGCAYDLVTLQEIRKAN</sequence>
<dbReference type="SUPFAM" id="SSF52129">
    <property type="entry name" value="Caspase-like"/>
    <property type="match status" value="1"/>
</dbReference>
<dbReference type="EMBL" id="CP159289">
    <property type="protein sequence ID" value="XCH24724.1"/>
    <property type="molecule type" value="Genomic_DNA"/>
</dbReference>
<dbReference type="InterPro" id="IPR029030">
    <property type="entry name" value="Caspase-like_dom_sf"/>
</dbReference>
<protein>
    <submittedName>
        <fullName evidence="2">Caspase family protein</fullName>
    </submittedName>
</protein>
<evidence type="ECO:0000259" key="1">
    <source>
        <dbReference type="Pfam" id="PF00656"/>
    </source>
</evidence>
<gene>
    <name evidence="2" type="ORF">ABV298_31290</name>
</gene>
<dbReference type="Gene3D" id="3.40.50.1460">
    <property type="match status" value="1"/>
</dbReference>